<feature type="non-terminal residue" evidence="1">
    <location>
        <position position="1"/>
    </location>
</feature>
<comment type="caution">
    <text evidence="1">The sequence shown here is derived from an EMBL/GenBank/DDBJ whole genome shotgun (WGS) entry which is preliminary data.</text>
</comment>
<accession>A0AAD3MBS8</accession>
<proteinExistence type="predicted"/>
<evidence type="ECO:0000313" key="1">
    <source>
        <dbReference type="EMBL" id="GLD50861.1"/>
    </source>
</evidence>
<dbReference type="GO" id="GO:0051016">
    <property type="term" value="P:barbed-end actin filament capping"/>
    <property type="evidence" value="ECO:0007669"/>
    <property type="project" value="TreeGrafter"/>
</dbReference>
<evidence type="ECO:0000313" key="2">
    <source>
        <dbReference type="Proteomes" id="UP001279410"/>
    </source>
</evidence>
<protein>
    <submittedName>
        <fullName evidence="1">Adducin 3 (Gamma) a isoform X1</fullName>
    </submittedName>
</protein>
<reference evidence="1" key="1">
    <citation type="submission" date="2022-08" db="EMBL/GenBank/DDBJ databases">
        <title>Genome sequencing of akame (Lates japonicus).</title>
        <authorList>
            <person name="Hashiguchi Y."/>
            <person name="Takahashi H."/>
        </authorList>
    </citation>
    <scope>NUCLEOTIDE SEQUENCE</scope>
    <source>
        <strain evidence="1">Kochi</strain>
    </source>
</reference>
<dbReference type="GO" id="GO:0005886">
    <property type="term" value="C:plasma membrane"/>
    <property type="evidence" value="ECO:0007669"/>
    <property type="project" value="TreeGrafter"/>
</dbReference>
<sequence>MPSHVLAGVDSLIVLDGRVQISVFSLAWLLSTAARHKWRWGTGFESLMRMLDNLGYRTGYAYRHPIVREKPRHKSDVEIPATVTAFMFEEDGDGGATRLPFKFLQQRQQREKTRWLNSPNSYTKVSVEGGEERYNSRTTTWMKADETGTPIRIEDPNQFVPLNTDPSEVLEKRNRIREQNRFDVMSSGPRSQHLAGIPVDAPRRDLVQIRVL</sequence>
<dbReference type="InterPro" id="IPR051017">
    <property type="entry name" value="Aldolase-II_Adducin_sf"/>
</dbReference>
<dbReference type="Proteomes" id="UP001279410">
    <property type="component" value="Unassembled WGS sequence"/>
</dbReference>
<dbReference type="GO" id="GO:0005856">
    <property type="term" value="C:cytoskeleton"/>
    <property type="evidence" value="ECO:0007669"/>
    <property type="project" value="TreeGrafter"/>
</dbReference>
<dbReference type="PANTHER" id="PTHR10672">
    <property type="entry name" value="ADDUCIN"/>
    <property type="match status" value="1"/>
</dbReference>
<name>A0AAD3MBS8_LATJO</name>
<dbReference type="AlphaFoldDB" id="A0AAD3MBS8"/>
<gene>
    <name evidence="1" type="ORF">AKAME5_002804900</name>
</gene>
<dbReference type="EMBL" id="BRZM01003602">
    <property type="protein sequence ID" value="GLD50861.1"/>
    <property type="molecule type" value="Genomic_DNA"/>
</dbReference>
<keyword evidence="2" id="KW-1185">Reference proteome</keyword>
<dbReference type="PANTHER" id="PTHR10672:SF5">
    <property type="entry name" value="GAMMA-ADDUCIN"/>
    <property type="match status" value="1"/>
</dbReference>
<organism evidence="1 2">
    <name type="scientific">Lates japonicus</name>
    <name type="common">Japanese lates</name>
    <dbReference type="NCBI Taxonomy" id="270547"/>
    <lineage>
        <taxon>Eukaryota</taxon>
        <taxon>Metazoa</taxon>
        <taxon>Chordata</taxon>
        <taxon>Craniata</taxon>
        <taxon>Vertebrata</taxon>
        <taxon>Euteleostomi</taxon>
        <taxon>Actinopterygii</taxon>
        <taxon>Neopterygii</taxon>
        <taxon>Teleostei</taxon>
        <taxon>Neoteleostei</taxon>
        <taxon>Acanthomorphata</taxon>
        <taxon>Carangaria</taxon>
        <taxon>Carangaria incertae sedis</taxon>
        <taxon>Centropomidae</taxon>
        <taxon>Lates</taxon>
    </lineage>
</organism>
<dbReference type="GO" id="GO:0014069">
    <property type="term" value="C:postsynaptic density"/>
    <property type="evidence" value="ECO:0007669"/>
    <property type="project" value="TreeGrafter"/>
</dbReference>
<dbReference type="GO" id="GO:0051015">
    <property type="term" value="F:actin filament binding"/>
    <property type="evidence" value="ECO:0007669"/>
    <property type="project" value="TreeGrafter"/>
</dbReference>